<keyword evidence="3" id="KW-1185">Reference proteome</keyword>
<dbReference type="RefSeq" id="WP_208147111.1">
    <property type="nucleotide sequence ID" value="NZ_JAGETV010000002.1"/>
</dbReference>
<evidence type="ECO:0000313" key="2">
    <source>
        <dbReference type="EMBL" id="MBO1926329.1"/>
    </source>
</evidence>
<dbReference type="EMBL" id="JAGETV010000002">
    <property type="protein sequence ID" value="MBO1926329.1"/>
    <property type="molecule type" value="Genomic_DNA"/>
</dbReference>
<dbReference type="InterPro" id="IPR043519">
    <property type="entry name" value="NT_sf"/>
</dbReference>
<dbReference type="Proteomes" id="UP000664835">
    <property type="component" value="Unassembled WGS sequence"/>
</dbReference>
<feature type="domain" description="Polymerase beta nucleotidyltransferase" evidence="1">
    <location>
        <begin position="11"/>
        <end position="102"/>
    </location>
</feature>
<organism evidence="2 3">
    <name type="scientific">Thiomicrorhabdus marina</name>
    <dbReference type="NCBI Taxonomy" id="2818442"/>
    <lineage>
        <taxon>Bacteria</taxon>
        <taxon>Pseudomonadati</taxon>
        <taxon>Pseudomonadota</taxon>
        <taxon>Gammaproteobacteria</taxon>
        <taxon>Thiotrichales</taxon>
        <taxon>Piscirickettsiaceae</taxon>
        <taxon>Thiomicrorhabdus</taxon>
    </lineage>
</organism>
<name>A0ABS3Q1Y6_9GAMM</name>
<dbReference type="InterPro" id="IPR041633">
    <property type="entry name" value="Polbeta"/>
</dbReference>
<dbReference type="Gene3D" id="3.30.460.10">
    <property type="entry name" value="Beta Polymerase, domain 2"/>
    <property type="match status" value="1"/>
</dbReference>
<reference evidence="2 3" key="1">
    <citation type="submission" date="2021-03" db="EMBL/GenBank/DDBJ databases">
        <title>Thiomicrorhabdus sp.nov.,novel sulfur-oxidizing bacteria isolated from coastal sediment.</title>
        <authorList>
            <person name="Liu X."/>
        </authorList>
    </citation>
    <scope>NUCLEOTIDE SEQUENCE [LARGE SCALE GENOMIC DNA]</scope>
    <source>
        <strain evidence="2 3">6S2-11</strain>
    </source>
</reference>
<dbReference type="CDD" id="cd05403">
    <property type="entry name" value="NT_KNTase_like"/>
    <property type="match status" value="1"/>
</dbReference>
<proteinExistence type="predicted"/>
<accession>A0ABS3Q1Y6</accession>
<sequence length="103" mass="11991">MQLRDKDKQMIIQVARQSFTQPVKIWAFGSRVNGQAHEGSDLDLVVIPSDEKSIDFDEFTDFKERLTESTIPILIQVMDWNRITESFKENILTAYVELVELDK</sequence>
<gene>
    <name evidence="2" type="ORF">J3998_01960</name>
</gene>
<protein>
    <submittedName>
        <fullName evidence="2">Nucleotidyltransferase domain-containing protein</fullName>
    </submittedName>
</protein>
<dbReference type="Pfam" id="PF18765">
    <property type="entry name" value="Polbeta"/>
    <property type="match status" value="1"/>
</dbReference>
<evidence type="ECO:0000313" key="3">
    <source>
        <dbReference type="Proteomes" id="UP000664835"/>
    </source>
</evidence>
<evidence type="ECO:0000259" key="1">
    <source>
        <dbReference type="Pfam" id="PF18765"/>
    </source>
</evidence>
<comment type="caution">
    <text evidence="2">The sequence shown here is derived from an EMBL/GenBank/DDBJ whole genome shotgun (WGS) entry which is preliminary data.</text>
</comment>
<dbReference type="SUPFAM" id="SSF81301">
    <property type="entry name" value="Nucleotidyltransferase"/>
    <property type="match status" value="1"/>
</dbReference>